<keyword evidence="1" id="KW-0472">Membrane</keyword>
<keyword evidence="3" id="KW-1185">Reference proteome</keyword>
<proteinExistence type="predicted"/>
<gene>
    <name evidence="2" type="ORF">ARALYDRAFT_910204</name>
</gene>
<dbReference type="Proteomes" id="UP000008694">
    <property type="component" value="Unassembled WGS sequence"/>
</dbReference>
<reference evidence="3" key="1">
    <citation type="journal article" date="2011" name="Nat. Genet.">
        <title>The Arabidopsis lyrata genome sequence and the basis of rapid genome size change.</title>
        <authorList>
            <person name="Hu T.T."/>
            <person name="Pattyn P."/>
            <person name="Bakker E.G."/>
            <person name="Cao J."/>
            <person name="Cheng J.-F."/>
            <person name="Clark R.M."/>
            <person name="Fahlgren N."/>
            <person name="Fawcett J.A."/>
            <person name="Grimwood J."/>
            <person name="Gundlach H."/>
            <person name="Haberer G."/>
            <person name="Hollister J.D."/>
            <person name="Ossowski S."/>
            <person name="Ottilar R.P."/>
            <person name="Salamov A.A."/>
            <person name="Schneeberger K."/>
            <person name="Spannagl M."/>
            <person name="Wang X."/>
            <person name="Yang L."/>
            <person name="Nasrallah M.E."/>
            <person name="Bergelson J."/>
            <person name="Carrington J.C."/>
            <person name="Gaut B.S."/>
            <person name="Schmutz J."/>
            <person name="Mayer K.F.X."/>
            <person name="Van de Peer Y."/>
            <person name="Grigoriev I.V."/>
            <person name="Nordborg M."/>
            <person name="Weigel D."/>
            <person name="Guo Y.-L."/>
        </authorList>
    </citation>
    <scope>NUCLEOTIDE SEQUENCE [LARGE SCALE GENOMIC DNA]</scope>
    <source>
        <strain evidence="3">cv. MN47</strain>
    </source>
</reference>
<protein>
    <submittedName>
        <fullName evidence="2">Predicted protein</fullName>
    </submittedName>
</protein>
<dbReference type="AlphaFoldDB" id="D7M0U6"/>
<organism evidence="3">
    <name type="scientific">Arabidopsis lyrata subsp. lyrata</name>
    <name type="common">Lyre-leaved rock-cress</name>
    <dbReference type="NCBI Taxonomy" id="81972"/>
    <lineage>
        <taxon>Eukaryota</taxon>
        <taxon>Viridiplantae</taxon>
        <taxon>Streptophyta</taxon>
        <taxon>Embryophyta</taxon>
        <taxon>Tracheophyta</taxon>
        <taxon>Spermatophyta</taxon>
        <taxon>Magnoliopsida</taxon>
        <taxon>eudicotyledons</taxon>
        <taxon>Gunneridae</taxon>
        <taxon>Pentapetalae</taxon>
        <taxon>rosids</taxon>
        <taxon>malvids</taxon>
        <taxon>Brassicales</taxon>
        <taxon>Brassicaceae</taxon>
        <taxon>Camelineae</taxon>
        <taxon>Arabidopsis</taxon>
    </lineage>
</organism>
<name>D7M0U6_ARALL</name>
<dbReference type="HOGENOM" id="CLU_1799083_0_0_1"/>
<accession>D7M0U6</accession>
<sequence length="144" mass="16019">MTRSLCTFCGLRSSHCQCHQQASTAPYANGDDGERAFKLTPASFCVFYLLFALAMIGVYLFLYLIAIIPVIHRTCYLEVFADSFSDSNASNANATADWNFGFTTRNPGNGCKVSLHTVKSRLLRGDKLLSESSIPDFTRNRENQ</sequence>
<evidence type="ECO:0000313" key="3">
    <source>
        <dbReference type="Proteomes" id="UP000008694"/>
    </source>
</evidence>
<keyword evidence="1" id="KW-1133">Transmembrane helix</keyword>
<evidence type="ECO:0000313" key="2">
    <source>
        <dbReference type="EMBL" id="EFH48249.1"/>
    </source>
</evidence>
<dbReference type="EMBL" id="GL348718">
    <property type="protein sequence ID" value="EFH48249.1"/>
    <property type="molecule type" value="Genomic_DNA"/>
</dbReference>
<keyword evidence="1" id="KW-0812">Transmembrane</keyword>
<evidence type="ECO:0000256" key="1">
    <source>
        <dbReference type="SAM" id="Phobius"/>
    </source>
</evidence>
<dbReference type="Gramene" id="scaffold_602261.1">
    <property type="protein sequence ID" value="scaffold_602261.1"/>
    <property type="gene ID" value="scaffold_602261.1"/>
</dbReference>
<feature type="transmembrane region" description="Helical" evidence="1">
    <location>
        <begin position="40"/>
        <end position="64"/>
    </location>
</feature>